<evidence type="ECO:0000313" key="3">
    <source>
        <dbReference type="EMBL" id="RGD58673.1"/>
    </source>
</evidence>
<dbReference type="PANTHER" id="PTHR11236:SF50">
    <property type="entry name" value="AMINODEOXYCHORISMATE SYNTHASE COMPONENT 1"/>
    <property type="match status" value="1"/>
</dbReference>
<dbReference type="SUPFAM" id="SSF56322">
    <property type="entry name" value="ADC synthase"/>
    <property type="match status" value="1"/>
</dbReference>
<dbReference type="GO" id="GO:0046820">
    <property type="term" value="F:4-amino-4-deoxychorismate synthase activity"/>
    <property type="evidence" value="ECO:0007669"/>
    <property type="project" value="TreeGrafter"/>
</dbReference>
<evidence type="ECO:0000259" key="2">
    <source>
        <dbReference type="Pfam" id="PF00425"/>
    </source>
</evidence>
<dbReference type="Proteomes" id="UP000263377">
    <property type="component" value="Unassembled WGS sequence"/>
</dbReference>
<organism evidence="3 4">
    <name type="scientific">Kitasatospora xanthocidica</name>
    <dbReference type="NCBI Taxonomy" id="83382"/>
    <lineage>
        <taxon>Bacteria</taxon>
        <taxon>Bacillati</taxon>
        <taxon>Actinomycetota</taxon>
        <taxon>Actinomycetes</taxon>
        <taxon>Kitasatosporales</taxon>
        <taxon>Streptomycetaceae</taxon>
        <taxon>Kitasatospora</taxon>
    </lineage>
</organism>
<dbReference type="GO" id="GO:0000162">
    <property type="term" value="P:L-tryptophan biosynthetic process"/>
    <property type="evidence" value="ECO:0007669"/>
    <property type="project" value="TreeGrafter"/>
</dbReference>
<reference evidence="3 4" key="1">
    <citation type="submission" date="2018-08" db="EMBL/GenBank/DDBJ databases">
        <title>Diversity &amp; Physiological Properties of Lignin-Decomposing Actinobacteria from Soil.</title>
        <authorList>
            <person name="Roh S.G."/>
            <person name="Kim S.B."/>
        </authorList>
    </citation>
    <scope>NUCLEOTIDE SEQUENCE [LARGE SCALE GENOMIC DNA]</scope>
    <source>
        <strain evidence="3 4">MMS17-GH009</strain>
    </source>
</reference>
<dbReference type="AlphaFoldDB" id="A0A372ZS31"/>
<protein>
    <submittedName>
        <fullName evidence="3">Anthranilate synthase component I family protein</fullName>
    </submittedName>
</protein>
<evidence type="ECO:0000256" key="1">
    <source>
        <dbReference type="SAM" id="MobiDB-lite"/>
    </source>
</evidence>
<comment type="caution">
    <text evidence="3">The sequence shown here is derived from an EMBL/GenBank/DDBJ whole genome shotgun (WGS) entry which is preliminary data.</text>
</comment>
<gene>
    <name evidence="3" type="ORF">DR950_13565</name>
</gene>
<dbReference type="EMBL" id="QVIG01000001">
    <property type="protein sequence ID" value="RGD58673.1"/>
    <property type="molecule type" value="Genomic_DNA"/>
</dbReference>
<keyword evidence="4" id="KW-1185">Reference proteome</keyword>
<feature type="region of interest" description="Disordered" evidence="1">
    <location>
        <begin position="38"/>
        <end position="129"/>
    </location>
</feature>
<feature type="domain" description="Chorismate-utilising enzyme C-terminal" evidence="2">
    <location>
        <begin position="198"/>
        <end position="451"/>
    </location>
</feature>
<accession>A0A372ZS31</accession>
<dbReference type="InterPro" id="IPR015890">
    <property type="entry name" value="Chorismate_C"/>
</dbReference>
<dbReference type="InterPro" id="IPR019999">
    <property type="entry name" value="Anth_synth_I-like"/>
</dbReference>
<name>A0A372ZS31_9ACTN</name>
<dbReference type="Gene3D" id="3.60.120.10">
    <property type="entry name" value="Anthranilate synthase"/>
    <property type="match status" value="1"/>
</dbReference>
<dbReference type="PRINTS" id="PR00095">
    <property type="entry name" value="ANTSNTHASEI"/>
</dbReference>
<evidence type="ECO:0000313" key="4">
    <source>
        <dbReference type="Proteomes" id="UP000263377"/>
    </source>
</evidence>
<feature type="region of interest" description="Disordered" evidence="1">
    <location>
        <begin position="458"/>
        <end position="477"/>
    </location>
</feature>
<dbReference type="Pfam" id="PF00425">
    <property type="entry name" value="Chorismate_bind"/>
    <property type="match status" value="1"/>
</dbReference>
<feature type="compositionally biased region" description="Basic residues" evidence="1">
    <location>
        <begin position="104"/>
        <end position="117"/>
    </location>
</feature>
<sequence>MLYQLSHVRLSPGGLHRFSSAALPGDVLNSSGFPGQLKIRSRSMPRGWPASAVPSALPADHQPPPAPLPDDHPQATRRTPARRTRLLVRGGASRAGPTPPDLHFRHRPPAPPRRRTVSGHPAPRTPLARFGGRLATGLRDVTSDPAALDSAGYWAVAYDFEGRLTCARFDEVRPAPAPPSGAGWRGPEAGGWHSSLDRAAYTAGVRRIREHIAAGEVYQANLCRVLSAPLPDPDRSDVDALTGLLAHGNPAPYAGTIRLPDHGVEIATASPELYLRRTGRTVSSGPIKGTGRTEDDLLDKDHAENVMIVDLVRNDLGRVCGTGTVTVPDLCAVEKHPGLVHLVSTVEGTLREGAGWPELLAATFPPGSVTGAPKSSALRIIDALETAPRGPYCGAVGWVDADRGEAELAVGIRTFWIDRTDPAAPVLRFGTGAGITWGSDPEREWAETELKAARLVAIASGGEPGGESGSGSDPTGA</sequence>
<proteinExistence type="predicted"/>
<dbReference type="PANTHER" id="PTHR11236">
    <property type="entry name" value="AMINOBENZOATE/ANTHRANILATE SYNTHASE"/>
    <property type="match status" value="1"/>
</dbReference>
<dbReference type="InterPro" id="IPR005801">
    <property type="entry name" value="ADC_synthase"/>
</dbReference>